<dbReference type="SUPFAM" id="SSF52058">
    <property type="entry name" value="L domain-like"/>
    <property type="match status" value="2"/>
</dbReference>
<dbReference type="InterPro" id="IPR003593">
    <property type="entry name" value="AAA+_ATPase"/>
</dbReference>
<accession>A0A5D2SZ68</accession>
<reference evidence="8 9" key="1">
    <citation type="submission" date="2019-07" db="EMBL/GenBank/DDBJ databases">
        <title>WGS assembly of Gossypium mustelinum.</title>
        <authorList>
            <person name="Chen Z.J."/>
            <person name="Sreedasyam A."/>
            <person name="Ando A."/>
            <person name="Song Q."/>
            <person name="De L."/>
            <person name="Hulse-Kemp A."/>
            <person name="Ding M."/>
            <person name="Ye W."/>
            <person name="Kirkbride R."/>
            <person name="Jenkins J."/>
            <person name="Plott C."/>
            <person name="Lovell J."/>
            <person name="Lin Y.-M."/>
            <person name="Vaughn R."/>
            <person name="Liu B."/>
            <person name="Li W."/>
            <person name="Simpson S."/>
            <person name="Scheffler B."/>
            <person name="Saski C."/>
            <person name="Grover C."/>
            <person name="Hu G."/>
            <person name="Conover J."/>
            <person name="Carlson J."/>
            <person name="Shu S."/>
            <person name="Boston L."/>
            <person name="Williams M."/>
            <person name="Peterson D."/>
            <person name="Mcgee K."/>
            <person name="Jones D."/>
            <person name="Wendel J."/>
            <person name="Stelly D."/>
            <person name="Grimwood J."/>
            <person name="Schmutz J."/>
        </authorList>
    </citation>
    <scope>NUCLEOTIDE SEQUENCE [LARGE SCALE GENOMIC DNA]</scope>
    <source>
        <strain evidence="8">1408120.09</strain>
    </source>
</reference>
<dbReference type="Gene3D" id="3.80.10.10">
    <property type="entry name" value="Ribonuclease Inhibitor"/>
    <property type="match status" value="6"/>
</dbReference>
<sequence>MESLKDATTGMIGVYGMAGVGKTSLVKEVERQLHEVKLFDSVVRAIVSRIPDIKEIQEQIAYSLGLKLEENSPVVRARRLCERLRKEKNVLIILDDLWKKLDLEEVGIPFGSRHKGCKILLTTRDQNVLSNGMDATKTFAIGDLENEEAWEFFRKIAGDSFESNEELRSTAIKVAEKCARLPLALATVARALRNKPLFVWRDALQQLQRPYLEKSSNEISAEVYSAIELSINHLPSEDLKQIFLLCSLLRRDTRIEDLLRYAHGLGLIKGVNTVKAARDRLLKMLSTLKESCLLLDSKSTNEEYFDVHDLTYIVAKSMASKDNQVLALTEEDNDEDEDAVTDWPNGESMKECNKIILQHPSINKLPDQLNCPQLFLFFLFSKDLSLTLPDNFFKEAKSLQVLDLTCMHFSSLPSSIGLLTSLSTLCLDQCNLGDNLTIIGALKNLNVFSLLQSDIKIVPKEIGQLLKLKLLDVSGCTKLKTISADVLPSLSKLEELYMGGTSIQWGQPNASLAELNTLSHLSTLEVQIPEAKAAPEDFFQKLQKLERYKIFIGKEWERFGNSQYSRTLKLRLNKSIDDLDHGIKKLVKRTQYLELDELKGVKIALKELTDEERLSHLQNLHIQNGLDIESITNDRNEFPGLQSLTLQGLPQLVSFCSQDKIDATSLPQRELPLFGEKISFPSLEKLQLSSLNVTRVWQNQLSNVSFYTHEKLTTLKIEGCGNIKYLLSFSMAKYLVHLKYFEVTKCNCLEEIILWEDIEEETQVAMTLSLFPQLKSLELKDLQHLRGFCFNSQNKVIEFPFMKSMTIYNCPNLESFICRYTREGNQRISSQGDLFDNKVAFPNLEKVIISFLRKKKMIWRNPLPPNSFPKLQVLAVDGCDELLTIFPSNMLITFQRLHDLFVVNCGSLQQVFEIMHEENETALPATAQLRKLHIGGLPKLKYIWKSDPKGIFSFKKICSINVWDCPSLKNVFPASIAKDLPKLGYLEISHSGVEEIVSKLEEGSDSETAVNFEFDQLYDLILGNLPELKCFYPGKHTAKWPMLSKLEVVECGKMKILGTHLNTNNGQLDSPIHPPLFLVEKVIPKLQHLALDSDYIAMISDGQFSSRPFHEIKVFEVHGHAFRISFLERFYTLESLIITSCEIKELFCSERDTGNDEMYAGRLSTIRNLKLVALDDLNNYLWKQDVQVDHILPKLETLEVHDCENLICLGSSSASFQNLTTLDVWNCEAMKYLDTCLAVQGMAQLKKLRVRDCISMKEIVATEGGEATCDIYFSRLRSLELVNLPRLKSFCSGSHTFRFPCLKELIVSGCPELEIFCKGVLSNPPLLLCGKDNGHWCSDLNNTIQEMYSIKAGFEAIEYLVLSEFSRSIEIWKENVHGSLDFKNLKVLEVYECNTMTYIFSVSMALDLVQLEDIKVKQCPMMEQIIKGAEETEMDILLLPKLQEIRLKSCSRLTSFCMGSITLECPSLNEIAVKDCPKMYAMASTREQEDIEIVGREKTPFFNHKVLCARLMFLNLSSTNIKKLWPDKPDRAISSNVLNLKYLSVKRCHNLEYLFPSFLVKNFERLHRLSLLDCKNMEEIIFTDGLAAGEGIPQIYLFTKLQILEFIRLPKLRTFCHQENSETNTLFNQKVAFPSLNDLRIVGMGKCRKIWHDKLTMGSFHELTFLVVEHCDKLSNVLPFDMVERLEKLEGLEISECESVEEIIGLADDRGLNSNESIELKSTTKFLFPKIRRLILHKLPKLKGLYSKVHTTDWPLLKQLEVCECSKVETFAGEYINFRETQGENHSIISVQQPLFWVTKETFPNLEELVLVRNGNMKVWHGHGADPKQYWPKLRKFDCPET</sequence>
<dbReference type="InterPro" id="IPR036388">
    <property type="entry name" value="WH-like_DNA-bd_sf"/>
</dbReference>
<evidence type="ECO:0000256" key="2">
    <source>
        <dbReference type="ARBA" id="ARBA00022614"/>
    </source>
</evidence>
<dbReference type="InterPro" id="IPR042197">
    <property type="entry name" value="Apaf_helical"/>
</dbReference>
<dbReference type="Gene3D" id="1.10.8.430">
    <property type="entry name" value="Helical domain of apoptotic protease-activating factors"/>
    <property type="match status" value="1"/>
</dbReference>
<keyword evidence="4" id="KW-0547">Nucleotide-binding</keyword>
<keyword evidence="9" id="KW-1185">Reference proteome</keyword>
<keyword evidence="3" id="KW-0677">Repeat</keyword>
<evidence type="ECO:0000313" key="9">
    <source>
        <dbReference type="Proteomes" id="UP000323597"/>
    </source>
</evidence>
<keyword evidence="5" id="KW-0611">Plant defense</keyword>
<dbReference type="PANTHER" id="PTHR33463">
    <property type="entry name" value="NB-ARC DOMAIN-CONTAINING PROTEIN-RELATED"/>
    <property type="match status" value="1"/>
</dbReference>
<evidence type="ECO:0000256" key="5">
    <source>
        <dbReference type="ARBA" id="ARBA00022821"/>
    </source>
</evidence>
<gene>
    <name evidence="8" type="ORF">E1A91_D11G301700v1</name>
</gene>
<feature type="domain" description="AAA+ ATPase" evidence="7">
    <location>
        <begin position="8"/>
        <end position="145"/>
    </location>
</feature>
<evidence type="ECO:0000256" key="4">
    <source>
        <dbReference type="ARBA" id="ARBA00022741"/>
    </source>
</evidence>
<dbReference type="SMART" id="SM00382">
    <property type="entry name" value="AAA"/>
    <property type="match status" value="1"/>
</dbReference>
<dbReference type="PANTHER" id="PTHR33463:SF214">
    <property type="entry name" value="NB-ARC DOMAIN-CONTAINING DISEASE RESISTANCE PROTEIN"/>
    <property type="match status" value="1"/>
</dbReference>
<evidence type="ECO:0000259" key="7">
    <source>
        <dbReference type="SMART" id="SM00382"/>
    </source>
</evidence>
<dbReference type="InterPro" id="IPR027417">
    <property type="entry name" value="P-loop_NTPase"/>
</dbReference>
<proteinExistence type="inferred from homology"/>
<dbReference type="Proteomes" id="UP000323597">
    <property type="component" value="Chromosome D11"/>
</dbReference>
<dbReference type="Pfam" id="PF00931">
    <property type="entry name" value="NB-ARC"/>
    <property type="match status" value="1"/>
</dbReference>
<dbReference type="SUPFAM" id="SSF52047">
    <property type="entry name" value="RNI-like"/>
    <property type="match status" value="2"/>
</dbReference>
<evidence type="ECO:0000256" key="1">
    <source>
        <dbReference type="ARBA" id="ARBA00008894"/>
    </source>
</evidence>
<dbReference type="InterPro" id="IPR057135">
    <property type="entry name" value="At4g27190-like_LRR"/>
</dbReference>
<dbReference type="EMBL" id="CM017659">
    <property type="protein sequence ID" value="TYI57726.1"/>
    <property type="molecule type" value="Genomic_DNA"/>
</dbReference>
<keyword evidence="2" id="KW-0433">Leucine-rich repeat</keyword>
<evidence type="ECO:0000256" key="6">
    <source>
        <dbReference type="ARBA" id="ARBA00022840"/>
    </source>
</evidence>
<keyword evidence="6" id="KW-0067">ATP-binding</keyword>
<comment type="similarity">
    <text evidence="1">Belongs to the disease resistance NB-LRR family.</text>
</comment>
<dbReference type="InterPro" id="IPR002182">
    <property type="entry name" value="NB-ARC"/>
</dbReference>
<dbReference type="InterPro" id="IPR032675">
    <property type="entry name" value="LRR_dom_sf"/>
</dbReference>
<dbReference type="Gene3D" id="1.10.10.10">
    <property type="entry name" value="Winged helix-like DNA-binding domain superfamily/Winged helix DNA-binding domain"/>
    <property type="match status" value="1"/>
</dbReference>
<evidence type="ECO:0000256" key="3">
    <source>
        <dbReference type="ARBA" id="ARBA00022737"/>
    </source>
</evidence>
<dbReference type="FunFam" id="3.40.50.300:FF:001091">
    <property type="entry name" value="Probable disease resistance protein At1g61300"/>
    <property type="match status" value="1"/>
</dbReference>
<dbReference type="SUPFAM" id="SSF52540">
    <property type="entry name" value="P-loop containing nucleoside triphosphate hydrolases"/>
    <property type="match status" value="1"/>
</dbReference>
<dbReference type="GO" id="GO:0043531">
    <property type="term" value="F:ADP binding"/>
    <property type="evidence" value="ECO:0007669"/>
    <property type="project" value="InterPro"/>
</dbReference>
<dbReference type="GO" id="GO:0005524">
    <property type="term" value="F:ATP binding"/>
    <property type="evidence" value="ECO:0007669"/>
    <property type="project" value="UniProtKB-KW"/>
</dbReference>
<name>A0A5D2SZ68_GOSMU</name>
<dbReference type="Pfam" id="PF23247">
    <property type="entry name" value="LRR_RPS2"/>
    <property type="match status" value="7"/>
</dbReference>
<organism evidence="8 9">
    <name type="scientific">Gossypium mustelinum</name>
    <name type="common">Cotton</name>
    <name type="synonym">Gossypium caicoense</name>
    <dbReference type="NCBI Taxonomy" id="34275"/>
    <lineage>
        <taxon>Eukaryota</taxon>
        <taxon>Viridiplantae</taxon>
        <taxon>Streptophyta</taxon>
        <taxon>Embryophyta</taxon>
        <taxon>Tracheophyta</taxon>
        <taxon>Spermatophyta</taxon>
        <taxon>Magnoliopsida</taxon>
        <taxon>eudicotyledons</taxon>
        <taxon>Gunneridae</taxon>
        <taxon>Pentapetalae</taxon>
        <taxon>rosids</taxon>
        <taxon>malvids</taxon>
        <taxon>Malvales</taxon>
        <taxon>Malvaceae</taxon>
        <taxon>Malvoideae</taxon>
        <taxon>Gossypium</taxon>
    </lineage>
</organism>
<dbReference type="GO" id="GO:0006952">
    <property type="term" value="P:defense response"/>
    <property type="evidence" value="ECO:0007669"/>
    <property type="project" value="UniProtKB-KW"/>
</dbReference>
<protein>
    <recommendedName>
        <fullName evidence="7">AAA+ ATPase domain-containing protein</fullName>
    </recommendedName>
</protein>
<dbReference type="InterPro" id="IPR050905">
    <property type="entry name" value="Plant_NBS-LRR"/>
</dbReference>
<evidence type="ECO:0000313" key="8">
    <source>
        <dbReference type="EMBL" id="TYI57726.1"/>
    </source>
</evidence>
<dbReference type="PRINTS" id="PR00364">
    <property type="entry name" value="DISEASERSIST"/>
</dbReference>
<dbReference type="Gene3D" id="3.40.50.300">
    <property type="entry name" value="P-loop containing nucleotide triphosphate hydrolases"/>
    <property type="match status" value="1"/>
</dbReference>